<dbReference type="EMBL" id="CP080572">
    <property type="protein sequence ID" value="USH00884.1"/>
    <property type="molecule type" value="Genomic_DNA"/>
</dbReference>
<evidence type="ECO:0000313" key="1">
    <source>
        <dbReference type="EMBL" id="USH00884.1"/>
    </source>
</evidence>
<keyword evidence="2" id="KW-1185">Reference proteome</keyword>
<evidence type="ECO:0000313" key="2">
    <source>
        <dbReference type="Proteomes" id="UP001056425"/>
    </source>
</evidence>
<dbReference type="NCBIfam" id="TIGR04288">
    <property type="entry name" value="CGP_CTERM"/>
    <property type="match status" value="1"/>
</dbReference>
<organism evidence="1 2">
    <name type="scientific">Thermococcus argininiproducens</name>
    <dbReference type="NCBI Taxonomy" id="2866384"/>
    <lineage>
        <taxon>Archaea</taxon>
        <taxon>Methanobacteriati</taxon>
        <taxon>Methanobacteriota</taxon>
        <taxon>Thermococci</taxon>
        <taxon>Thermococcales</taxon>
        <taxon>Thermococcaceae</taxon>
        <taxon>Thermococcus</taxon>
    </lineage>
</organism>
<dbReference type="KEGG" id="thei:K1720_04165"/>
<name>A0A9E7MBS6_9EURY</name>
<gene>
    <name evidence="1" type="ORF">K1720_04165</name>
</gene>
<reference evidence="1 2" key="1">
    <citation type="submission" date="2021-08" db="EMBL/GenBank/DDBJ databases">
        <title>Thermococcus onnuriiensis IOH2.</title>
        <authorList>
            <person name="Park Y.-J."/>
        </authorList>
    </citation>
    <scope>NUCLEOTIDE SEQUENCE [LARGE SCALE GENOMIC DNA]</scope>
    <source>
        <strain evidence="1 2">IOH2</strain>
    </source>
</reference>
<dbReference type="Proteomes" id="UP001056425">
    <property type="component" value="Chromosome"/>
</dbReference>
<dbReference type="InterPro" id="IPR029062">
    <property type="entry name" value="Class_I_gatase-like"/>
</dbReference>
<dbReference type="SUPFAM" id="SSF52317">
    <property type="entry name" value="Class I glutamine amidotransferase-like"/>
    <property type="match status" value="1"/>
</dbReference>
<dbReference type="RefSeq" id="WP_251950512.1">
    <property type="nucleotide sequence ID" value="NZ_CP080572.1"/>
</dbReference>
<accession>A0A9E7MBS6</accession>
<sequence>MRKLSILISVFVLFGLFGMAFASATTVAVDLAHGENEKYLAEDVLEYGTNRTLAHGIVKTIIDVEWAYFGDPLAADTLGIKHLGEKITADALANVDMLILGQPTSPFQPDEIQAIAEWFKQGGKVLWVAADSDYGSGPQVQDIANAVLEQLGIGHLRIDLASIEDPTSNAGASYRVVGLVQPDEGTPDKDMITRNFQYDGKVLYHGPAVVGWVDDNGNWQQLIDGNIPENVYRIVKTSSDGTIVENNDPPAYAYSAGDIGVFTLLAAEIIKFENGKQSVLIVSGESPYGDYTPTWEAKYHGVDLDGPAFVTNMVHWALKQASKETITVTVTETVTKTETKTETVTETTTETVTETAQGGVCGPAALVGLILIPLLLKRRR</sequence>
<proteinExistence type="predicted"/>
<dbReference type="GeneID" id="72777512"/>
<protein>
    <submittedName>
        <fullName evidence="1">CGP-CTERM sorting domain-containing protein</fullName>
    </submittedName>
</protein>
<dbReference type="AlphaFoldDB" id="A0A9E7MBS6"/>
<dbReference type="InterPro" id="IPR027552">
    <property type="entry name" value="CGP_CTERM"/>
</dbReference>